<dbReference type="AlphaFoldDB" id="A0A2W4YSD5"/>
<dbReference type="Pfam" id="PF13449">
    <property type="entry name" value="Phytase-like"/>
    <property type="match status" value="1"/>
</dbReference>
<organism evidence="2 3">
    <name type="scientific">Shackletoniella antarctica</name>
    <dbReference type="NCBI Taxonomy" id="268115"/>
    <lineage>
        <taxon>Bacteria</taxon>
        <taxon>Bacillati</taxon>
        <taxon>Cyanobacteriota</taxon>
        <taxon>Cyanophyceae</taxon>
        <taxon>Oculatellales</taxon>
        <taxon>Oculatellaceae</taxon>
        <taxon>Shackletoniella</taxon>
    </lineage>
</organism>
<proteinExistence type="predicted"/>
<sequence length="372" mass="40129">MLAAVLMVALTSCAIPQLKAEDRLFLPVVVDLLDVYNLPPQEFQGTTVGGLSALTYDRPRNLLYALSDDRSRFGPARFYTLAVTLGGSASQPRFDTVSIERFTPLLDADGNPYPSGSVDPEGIALSPRDTLYITSEGDVQQNAPPFIGEFDRQTGQVISTLRLPERFLPDNPDSPTRGAQNNLSFEALTVTGSPGAGMVEPFRLFAATESALVQDYDDDPSQPLNSRFLHYLIGDDQSTLIAEHRYPLELEPSGAVVNGLTALLSIDSGGHFLALERAFGLRGLQVKLFQLATGGATDTSTIASLRGDVSGTAPIRKQLVLDFADTPLAVDNLEGMTLGPRLPDGSQSLLMVSDNNFEGDRATQLLLLRLQM</sequence>
<dbReference type="PANTHER" id="PTHR37957">
    <property type="entry name" value="BLR7070 PROTEIN"/>
    <property type="match status" value="1"/>
</dbReference>
<gene>
    <name evidence="2" type="ORF">DCF17_00040</name>
</gene>
<keyword evidence="2" id="KW-0269">Exonuclease</keyword>
<comment type="caution">
    <text evidence="2">The sequence shown here is derived from an EMBL/GenBank/DDBJ whole genome shotgun (WGS) entry which is preliminary data.</text>
</comment>
<dbReference type="GO" id="GO:0004519">
    <property type="term" value="F:endonuclease activity"/>
    <property type="evidence" value="ECO:0007669"/>
    <property type="project" value="UniProtKB-KW"/>
</dbReference>
<evidence type="ECO:0000313" key="3">
    <source>
        <dbReference type="Proteomes" id="UP000249081"/>
    </source>
</evidence>
<dbReference type="PANTHER" id="PTHR37957:SF1">
    <property type="entry name" value="PHYTASE-LIKE DOMAIN-CONTAINING PROTEIN"/>
    <property type="match status" value="1"/>
</dbReference>
<accession>A0A2W4YSD5</accession>
<name>A0A2W4YSD5_9CYAN</name>
<keyword evidence="2" id="KW-0255">Endonuclease</keyword>
<protein>
    <submittedName>
        <fullName evidence="2">Endonuclease/exonuclease/phosphatase</fullName>
    </submittedName>
</protein>
<dbReference type="GO" id="GO:0004527">
    <property type="term" value="F:exonuclease activity"/>
    <property type="evidence" value="ECO:0007669"/>
    <property type="project" value="UniProtKB-KW"/>
</dbReference>
<keyword evidence="2" id="KW-0540">Nuclease</keyword>
<reference evidence="2 3" key="2">
    <citation type="submission" date="2018-06" db="EMBL/GenBank/DDBJ databases">
        <title>Metagenomic assembly of (sub)arctic Cyanobacteria and their associated microbiome from non-axenic cultures.</title>
        <authorList>
            <person name="Baurain D."/>
        </authorList>
    </citation>
    <scope>NUCLEOTIDE SEQUENCE [LARGE SCALE GENOMIC DNA]</scope>
    <source>
        <strain evidence="2">ULC041bin1</strain>
    </source>
</reference>
<dbReference type="Proteomes" id="UP000249081">
    <property type="component" value="Unassembled WGS sequence"/>
</dbReference>
<evidence type="ECO:0000313" key="2">
    <source>
        <dbReference type="EMBL" id="PZO45778.1"/>
    </source>
</evidence>
<feature type="domain" description="Phytase-like" evidence="1">
    <location>
        <begin position="46"/>
        <end position="357"/>
    </location>
</feature>
<evidence type="ECO:0000259" key="1">
    <source>
        <dbReference type="Pfam" id="PF13449"/>
    </source>
</evidence>
<dbReference type="InterPro" id="IPR027372">
    <property type="entry name" value="Phytase-like_dom"/>
</dbReference>
<reference evidence="3" key="1">
    <citation type="submission" date="2018-04" db="EMBL/GenBank/DDBJ databases">
        <authorList>
            <person name="Cornet L."/>
        </authorList>
    </citation>
    <scope>NUCLEOTIDE SEQUENCE [LARGE SCALE GENOMIC DNA]</scope>
</reference>
<dbReference type="EMBL" id="QBMN01000001">
    <property type="protein sequence ID" value="PZO45778.1"/>
    <property type="molecule type" value="Genomic_DNA"/>
</dbReference>
<keyword evidence="2" id="KW-0378">Hydrolase</keyword>